<dbReference type="SUPFAM" id="SSF47413">
    <property type="entry name" value="lambda repressor-like DNA-binding domains"/>
    <property type="match status" value="1"/>
</dbReference>
<dbReference type="GO" id="GO:0003677">
    <property type="term" value="F:DNA binding"/>
    <property type="evidence" value="ECO:0007669"/>
    <property type="project" value="UniProtKB-KW"/>
</dbReference>
<dbReference type="Gene3D" id="1.10.260.40">
    <property type="entry name" value="lambda repressor-like DNA-binding domains"/>
    <property type="match status" value="1"/>
</dbReference>
<feature type="domain" description="HTH cro/C1-type" evidence="2">
    <location>
        <begin position="44"/>
        <end position="91"/>
    </location>
</feature>
<dbReference type="InterPro" id="IPR013430">
    <property type="entry name" value="Toxin_antidote_HigA"/>
</dbReference>
<dbReference type="InterPro" id="IPR010982">
    <property type="entry name" value="Lambda_DNA-bd_dom_sf"/>
</dbReference>
<protein>
    <submittedName>
        <fullName evidence="3">Putative virulence-associated protein</fullName>
    </submittedName>
</protein>
<proteinExistence type="predicted"/>
<evidence type="ECO:0000256" key="1">
    <source>
        <dbReference type="ARBA" id="ARBA00023125"/>
    </source>
</evidence>
<dbReference type="SMART" id="SM00530">
    <property type="entry name" value="HTH_XRE"/>
    <property type="match status" value="1"/>
</dbReference>
<dbReference type="NCBIfam" id="TIGR02607">
    <property type="entry name" value="antidote_HigA"/>
    <property type="match status" value="1"/>
</dbReference>
<dbReference type="KEGG" id="cef:CE1630"/>
<dbReference type="STRING" id="196164.gene:10742049"/>
<dbReference type="HOGENOM" id="CLU_140230_5_4_11"/>
<evidence type="ECO:0000259" key="2">
    <source>
        <dbReference type="PROSITE" id="PS50943"/>
    </source>
</evidence>
<evidence type="ECO:0000313" key="4">
    <source>
        <dbReference type="Proteomes" id="UP000001409"/>
    </source>
</evidence>
<dbReference type="PANTHER" id="PTHR36924">
    <property type="entry name" value="ANTITOXIN HIGA-1"/>
    <property type="match status" value="1"/>
</dbReference>
<organism evidence="3 4">
    <name type="scientific">Corynebacterium efficiens (strain DSM 44549 / YS-314 / AJ 12310 / JCM 11189 / NBRC 100395)</name>
    <dbReference type="NCBI Taxonomy" id="196164"/>
    <lineage>
        <taxon>Bacteria</taxon>
        <taxon>Bacillati</taxon>
        <taxon>Actinomycetota</taxon>
        <taxon>Actinomycetes</taxon>
        <taxon>Mycobacteriales</taxon>
        <taxon>Corynebacteriaceae</taxon>
        <taxon>Corynebacterium</taxon>
    </lineage>
</organism>
<name>Q8FTD9_COREF</name>
<dbReference type="Pfam" id="PF01381">
    <property type="entry name" value="HTH_3"/>
    <property type="match status" value="1"/>
</dbReference>
<dbReference type="AlphaFoldDB" id="Q8FTD9"/>
<dbReference type="PANTHER" id="PTHR36924:SF1">
    <property type="entry name" value="ANTITOXIN HIGA-1"/>
    <property type="match status" value="1"/>
</dbReference>
<dbReference type="Proteomes" id="UP000001409">
    <property type="component" value="Chromosome"/>
</dbReference>
<reference evidence="3 4" key="1">
    <citation type="journal article" date="2003" name="Genome Res.">
        <title>Comparative complete genome sequence analysis of the amino acid replacements responsible for the thermostability of Corynebacterium efficiens.</title>
        <authorList>
            <person name="Nishio Y."/>
            <person name="Nakamura Y."/>
            <person name="Kawarabayasi Y."/>
            <person name="Usuda Y."/>
            <person name="Kimura E."/>
            <person name="Sugimoto S."/>
            <person name="Matsui K."/>
            <person name="Yamagishi A."/>
            <person name="Kikuchi H."/>
            <person name="Ikeo K."/>
            <person name="Gojobori T."/>
        </authorList>
    </citation>
    <scope>NUCLEOTIDE SEQUENCE [LARGE SCALE GENOMIC DNA]</scope>
    <source>
        <strain evidence="4">DSM 44549 / YS-314 / AJ 12310 / JCM 11189 / NBRC 100395</strain>
    </source>
</reference>
<dbReference type="CDD" id="cd00093">
    <property type="entry name" value="HTH_XRE"/>
    <property type="match status" value="1"/>
</dbReference>
<dbReference type="PROSITE" id="PS50943">
    <property type="entry name" value="HTH_CROC1"/>
    <property type="match status" value="1"/>
</dbReference>
<keyword evidence="4" id="KW-1185">Reference proteome</keyword>
<sequence length="106" mass="11830">MSYQLPGVPGTAHFVPKGVLTISHPTRMPQHPGEVLQERFLTPRGISHYDLAKSLHVTEATISNLVNRRSTLTMGLAMRLSRAFPLSAQEWIALQRAFDQAKRQPA</sequence>
<keyword evidence="1" id="KW-0238">DNA-binding</keyword>
<dbReference type="EMBL" id="BA000035">
    <property type="protein sequence ID" value="BAC18440.1"/>
    <property type="molecule type" value="Genomic_DNA"/>
</dbReference>
<accession>Q8FTD9</accession>
<evidence type="ECO:0000313" key="3">
    <source>
        <dbReference type="EMBL" id="BAC18440.1"/>
    </source>
</evidence>
<dbReference type="InterPro" id="IPR001387">
    <property type="entry name" value="Cro/C1-type_HTH"/>
</dbReference>
<dbReference type="eggNOG" id="COG3093">
    <property type="taxonomic scope" value="Bacteria"/>
</dbReference>